<dbReference type="AlphaFoldDB" id="A0A026VVH2"/>
<dbReference type="Proteomes" id="UP000053097">
    <property type="component" value="Unassembled WGS sequence"/>
</dbReference>
<reference evidence="1 2" key="1">
    <citation type="journal article" date="2014" name="Curr. Biol.">
        <title>The genome of the clonal raider ant Cerapachys biroi.</title>
        <authorList>
            <person name="Oxley P.R."/>
            <person name="Ji L."/>
            <person name="Fetter-Pruneda I."/>
            <person name="McKenzie S.K."/>
            <person name="Li C."/>
            <person name="Hu H."/>
            <person name="Zhang G."/>
            <person name="Kronauer D.J."/>
        </authorList>
    </citation>
    <scope>NUCLEOTIDE SEQUENCE [LARGE SCALE GENOMIC DNA]</scope>
</reference>
<proteinExistence type="predicted"/>
<accession>A0A026VVH2</accession>
<dbReference type="EMBL" id="KK107796">
    <property type="protein sequence ID" value="EZA47640.1"/>
    <property type="molecule type" value="Genomic_DNA"/>
</dbReference>
<organism evidence="1 2">
    <name type="scientific">Ooceraea biroi</name>
    <name type="common">Clonal raider ant</name>
    <name type="synonym">Cerapachys biroi</name>
    <dbReference type="NCBI Taxonomy" id="2015173"/>
    <lineage>
        <taxon>Eukaryota</taxon>
        <taxon>Metazoa</taxon>
        <taxon>Ecdysozoa</taxon>
        <taxon>Arthropoda</taxon>
        <taxon>Hexapoda</taxon>
        <taxon>Insecta</taxon>
        <taxon>Pterygota</taxon>
        <taxon>Neoptera</taxon>
        <taxon>Endopterygota</taxon>
        <taxon>Hymenoptera</taxon>
        <taxon>Apocrita</taxon>
        <taxon>Aculeata</taxon>
        <taxon>Formicoidea</taxon>
        <taxon>Formicidae</taxon>
        <taxon>Dorylinae</taxon>
        <taxon>Ooceraea</taxon>
    </lineage>
</organism>
<evidence type="ECO:0000313" key="1">
    <source>
        <dbReference type="EMBL" id="EZA47640.1"/>
    </source>
</evidence>
<gene>
    <name evidence="1" type="ORF">X777_15388</name>
</gene>
<keyword evidence="2" id="KW-1185">Reference proteome</keyword>
<sequence length="64" mass="7283">MFVVLWIFMGIQTNHVCNPSRINFQKTSSIDPGQYLFAAITTICWWSELLIIFEVCDSDPASAL</sequence>
<protein>
    <submittedName>
        <fullName evidence="1">Uncharacterized protein</fullName>
    </submittedName>
</protein>
<name>A0A026VVH2_OOCBI</name>
<evidence type="ECO:0000313" key="2">
    <source>
        <dbReference type="Proteomes" id="UP000053097"/>
    </source>
</evidence>